<dbReference type="SUPFAM" id="SSF53383">
    <property type="entry name" value="PLP-dependent transferases"/>
    <property type="match status" value="1"/>
</dbReference>
<dbReference type="Pfam" id="PF00266">
    <property type="entry name" value="Aminotran_5"/>
    <property type="match status" value="1"/>
</dbReference>
<keyword evidence="3" id="KW-0663">Pyridoxal phosphate</keyword>
<comment type="similarity">
    <text evidence="2 4">Belongs to the class-V pyridoxal-phosphate-dependent aminotransferase family.</text>
</comment>
<gene>
    <name evidence="7" type="ORF">QR721_01835</name>
</gene>
<name>A0ABY9KVV6_9BACI</name>
<keyword evidence="8" id="KW-1185">Reference proteome</keyword>
<dbReference type="Proteomes" id="UP001180087">
    <property type="component" value="Chromosome"/>
</dbReference>
<sequence length="412" mass="45292">MAYSELVVPKHSIMTPGPVEADPRVLQAMANPIIGQFDPALLHMMDETKELLKYVFKTNNKEAFPVSGTARSGAEAVLNSIIEPGDKVLVPSFGRFGYLLAEMVERSGADMKLLEQEWGKIYDPEELIKEIKEFGPKVVAIVHGESSTGALQPLEEVGKFCRENDILFVVDCVPTLGGVEFKTDEWNIDAAISGTQKCLAVPTGYSPLTYNDRVGKILEERKKIEMGLDLKSENPRRIQSNYLDLSQIQEYWGPSRLNHHTEPTTLLYGLREGLRLIQEEGIDNRIKRHTIHGEALVKGLQASGVKIFNDLDTKMPVVTLVETPEGVDEAKIRATMVNDFGIEIAGGFGPLAGKTFRIGNMGYGCRKDNILGCLAALEATLVYHGAKGINVGDGVQAAMEFYKNLGDDQPAV</sequence>
<dbReference type="EMBL" id="CP129113">
    <property type="protein sequence ID" value="WLV25004.1"/>
    <property type="molecule type" value="Genomic_DNA"/>
</dbReference>
<dbReference type="InterPro" id="IPR015421">
    <property type="entry name" value="PyrdxlP-dep_Trfase_major"/>
</dbReference>
<keyword evidence="7" id="KW-0808">Transferase</keyword>
<dbReference type="InterPro" id="IPR024169">
    <property type="entry name" value="SP_NH2Trfase/AEP_transaminase"/>
</dbReference>
<dbReference type="GO" id="GO:0008483">
    <property type="term" value="F:transaminase activity"/>
    <property type="evidence" value="ECO:0007669"/>
    <property type="project" value="UniProtKB-KW"/>
</dbReference>
<keyword evidence="7" id="KW-0032">Aminotransferase</keyword>
<dbReference type="PANTHER" id="PTHR21152:SF40">
    <property type="entry name" value="ALANINE--GLYOXYLATE AMINOTRANSFERASE"/>
    <property type="match status" value="1"/>
</dbReference>
<proteinExistence type="inferred from homology"/>
<dbReference type="InterPro" id="IPR015424">
    <property type="entry name" value="PyrdxlP-dep_Trfase"/>
</dbReference>
<dbReference type="InterPro" id="IPR015422">
    <property type="entry name" value="PyrdxlP-dep_Trfase_small"/>
</dbReference>
<evidence type="ECO:0000313" key="8">
    <source>
        <dbReference type="Proteomes" id="UP001180087"/>
    </source>
</evidence>
<evidence type="ECO:0000256" key="2">
    <source>
        <dbReference type="ARBA" id="ARBA00009236"/>
    </source>
</evidence>
<dbReference type="Gene3D" id="3.40.640.10">
    <property type="entry name" value="Type I PLP-dependent aspartate aminotransferase-like (Major domain)"/>
    <property type="match status" value="1"/>
</dbReference>
<evidence type="ECO:0000256" key="1">
    <source>
        <dbReference type="ARBA" id="ARBA00001933"/>
    </source>
</evidence>
<evidence type="ECO:0000259" key="6">
    <source>
        <dbReference type="Pfam" id="PF00266"/>
    </source>
</evidence>
<evidence type="ECO:0000313" key="7">
    <source>
        <dbReference type="EMBL" id="WLV25004.1"/>
    </source>
</evidence>
<organism evidence="7 8">
    <name type="scientific">Aciduricibacillus chroicocephali</name>
    <dbReference type="NCBI Taxonomy" id="3054939"/>
    <lineage>
        <taxon>Bacteria</taxon>
        <taxon>Bacillati</taxon>
        <taxon>Bacillota</taxon>
        <taxon>Bacilli</taxon>
        <taxon>Bacillales</taxon>
        <taxon>Bacillaceae</taxon>
        <taxon>Aciduricibacillus</taxon>
    </lineage>
</organism>
<dbReference type="PANTHER" id="PTHR21152">
    <property type="entry name" value="AMINOTRANSFERASE CLASS V"/>
    <property type="match status" value="1"/>
</dbReference>
<evidence type="ECO:0000256" key="3">
    <source>
        <dbReference type="ARBA" id="ARBA00022898"/>
    </source>
</evidence>
<evidence type="ECO:0000256" key="5">
    <source>
        <dbReference type="RuleBase" id="RU004504"/>
    </source>
</evidence>
<accession>A0ABY9KVV6</accession>
<dbReference type="PROSITE" id="PS00595">
    <property type="entry name" value="AA_TRANSFER_CLASS_5"/>
    <property type="match status" value="1"/>
</dbReference>
<dbReference type="InterPro" id="IPR020578">
    <property type="entry name" value="Aminotrans_V_PyrdxlP_BS"/>
</dbReference>
<reference evidence="7" key="1">
    <citation type="submission" date="2023-06" db="EMBL/GenBank/DDBJ databases">
        <title>A Treasure from Seagulls: Isolation and Description of Aciduricobacillus qingdaonensis gen. nov., sp. nov., a Rare Obligately Uric Acid-utilizing Member in the Family Bacillaceae.</title>
        <authorList>
            <person name="Liu W."/>
            <person name="Wang B."/>
        </authorList>
    </citation>
    <scope>NUCLEOTIDE SEQUENCE</scope>
    <source>
        <strain evidence="7">44XB</strain>
    </source>
</reference>
<protein>
    <submittedName>
        <fullName evidence="7">Alanine--glyoxylate aminotransferase family protein</fullName>
    </submittedName>
</protein>
<feature type="domain" description="Aminotransferase class V" evidence="6">
    <location>
        <begin position="42"/>
        <end position="347"/>
    </location>
</feature>
<evidence type="ECO:0000256" key="4">
    <source>
        <dbReference type="RuleBase" id="RU004075"/>
    </source>
</evidence>
<dbReference type="PIRSF" id="PIRSF000524">
    <property type="entry name" value="SPT"/>
    <property type="match status" value="1"/>
</dbReference>
<dbReference type="InterPro" id="IPR000192">
    <property type="entry name" value="Aminotrans_V_dom"/>
</dbReference>
<comment type="cofactor">
    <cofactor evidence="1 5">
        <name>pyridoxal 5'-phosphate</name>
        <dbReference type="ChEBI" id="CHEBI:597326"/>
    </cofactor>
</comment>
<dbReference type="Gene3D" id="3.90.1150.10">
    <property type="entry name" value="Aspartate Aminotransferase, domain 1"/>
    <property type="match status" value="1"/>
</dbReference>
<dbReference type="RefSeq" id="WP_348028607.1">
    <property type="nucleotide sequence ID" value="NZ_CP129113.1"/>
</dbReference>